<evidence type="ECO:0000256" key="1">
    <source>
        <dbReference type="SAM" id="MobiDB-lite"/>
    </source>
</evidence>
<organism evidence="3 4">
    <name type="scientific">Pleurotus ostreatus</name>
    <name type="common">Oyster mushroom</name>
    <name type="synonym">White-rot fungus</name>
    <dbReference type="NCBI Taxonomy" id="5322"/>
    <lineage>
        <taxon>Eukaryota</taxon>
        <taxon>Fungi</taxon>
        <taxon>Dikarya</taxon>
        <taxon>Basidiomycota</taxon>
        <taxon>Agaricomycotina</taxon>
        <taxon>Agaricomycetes</taxon>
        <taxon>Agaricomycetidae</taxon>
        <taxon>Agaricales</taxon>
        <taxon>Pleurotineae</taxon>
        <taxon>Pleurotaceae</taxon>
        <taxon>Pleurotus</taxon>
    </lineage>
</organism>
<feature type="compositionally biased region" description="Basic residues" evidence="1">
    <location>
        <begin position="494"/>
        <end position="506"/>
    </location>
</feature>
<evidence type="ECO:0000313" key="4">
    <source>
        <dbReference type="Proteomes" id="UP000623687"/>
    </source>
</evidence>
<dbReference type="GeneID" id="59369984"/>
<feature type="compositionally biased region" description="Polar residues" evidence="1">
    <location>
        <begin position="146"/>
        <end position="162"/>
    </location>
</feature>
<accession>A0A8H7DWC7</accession>
<feature type="compositionally biased region" description="Polar residues" evidence="1">
    <location>
        <begin position="513"/>
        <end position="529"/>
    </location>
</feature>
<keyword evidence="4" id="KW-1185">Reference proteome</keyword>
<feature type="region of interest" description="Disordered" evidence="1">
    <location>
        <begin position="108"/>
        <end position="235"/>
    </location>
</feature>
<proteinExistence type="predicted"/>
<feature type="region of interest" description="Disordered" evidence="1">
    <location>
        <begin position="1"/>
        <end position="57"/>
    </location>
</feature>
<dbReference type="PROSITE" id="PS51840">
    <property type="entry name" value="C2_NT"/>
    <property type="match status" value="1"/>
</dbReference>
<evidence type="ECO:0000313" key="3">
    <source>
        <dbReference type="EMBL" id="KAF7439807.1"/>
    </source>
</evidence>
<dbReference type="VEuPathDB" id="FungiDB:PC9H_000143"/>
<sequence length="632" mass="67185">MSLQLADLGNSSGGPPRYRNSPRRPPPAPLPVYTNGTLSPLPTGGLPSDTPVPHTPTHGLLAQLNHLLPRHTIFHVRLHIHEIASVPLVSGEFAAKWRFKNVQAVPGSKQGFLGIGRKRNTSRSRTSSGQEQDEKTKASSEDGRDSGTTSPEVGSSEDTPSIPSVVVSRHPGGAATQPPTPISHTSPDWHPGPSLLSPSLSSSRIPTLSELSSSLYRQPEEQSTPSLTATTPVNGYASSRGMTTFGQLKEHKVVWDHTVDVVVKMDVERDTLELLPNELKLEVMQRVIPNDPSAPQNPRLGVLYLNLAQYASPSTPSVTRRYLLQKSKTNATLKLTVQLEFVGGERNFVAPPLPKGQILGGVKGVLDSDVLRLRPRIAGLERGMAMAMTGPMGFFPELGVGNGPGVKPGPFPTSNGAIIVAGEQYTPDTLSLMYGPRMTENIIDAIFNPVPTTDKAKEGPFTYYLDPTEEESSTQPESSSPSSPTSTGSTSSPHQRHPNHTAKHNKHGDGASVYSTESNSSVCESISVQSHHSHHSHHSSASNAPSTSTHSTHSSLGIGLGVSLGPMGIVEPRRSSAGSAGSGEAAEPTGRMKGWWKKIGHNNSGANSPMTRQDTLTPPATSPAMPSVQIAI</sequence>
<feature type="compositionally biased region" description="Low complexity" evidence="1">
    <location>
        <begin position="539"/>
        <end position="565"/>
    </location>
</feature>
<dbReference type="Pfam" id="PF10358">
    <property type="entry name" value="NT-C2"/>
    <property type="match status" value="1"/>
</dbReference>
<dbReference type="Proteomes" id="UP000623687">
    <property type="component" value="Unassembled WGS sequence"/>
</dbReference>
<feature type="compositionally biased region" description="Low complexity" evidence="1">
    <location>
        <begin position="575"/>
        <end position="587"/>
    </location>
</feature>
<feature type="domain" description="C2 NT-type" evidence="2">
    <location>
        <begin position="64"/>
        <end position="341"/>
    </location>
</feature>
<comment type="caution">
    <text evidence="3">The sequence shown here is derived from an EMBL/GenBank/DDBJ whole genome shotgun (WGS) entry which is preliminary data.</text>
</comment>
<dbReference type="PANTHER" id="PTHR21456">
    <property type="entry name" value="FAMILY WITH SEQUENCE SIMILARITY 102"/>
    <property type="match status" value="1"/>
</dbReference>
<name>A0A8H7DWC7_PLEOS</name>
<dbReference type="PANTHER" id="PTHR21456:SF1">
    <property type="entry name" value="C2 NT-TYPE DOMAIN-CONTAINING PROTEIN"/>
    <property type="match status" value="1"/>
</dbReference>
<feature type="compositionally biased region" description="Basic and acidic residues" evidence="1">
    <location>
        <begin position="132"/>
        <end position="145"/>
    </location>
</feature>
<dbReference type="AlphaFoldDB" id="A0A8H7DWC7"/>
<gene>
    <name evidence="3" type="ORF">PC9H_000143</name>
</gene>
<dbReference type="InterPro" id="IPR019448">
    <property type="entry name" value="NT-C2"/>
</dbReference>
<feature type="compositionally biased region" description="Polar residues" evidence="1">
    <location>
        <begin position="601"/>
        <end position="619"/>
    </location>
</feature>
<dbReference type="RefSeq" id="XP_036635651.1">
    <property type="nucleotide sequence ID" value="XM_036769806.1"/>
</dbReference>
<dbReference type="OrthoDB" id="3365224at2759"/>
<feature type="compositionally biased region" description="Low complexity" evidence="1">
    <location>
        <begin position="473"/>
        <end position="493"/>
    </location>
</feature>
<feature type="compositionally biased region" description="Low complexity" evidence="1">
    <location>
        <begin position="191"/>
        <end position="209"/>
    </location>
</feature>
<dbReference type="EMBL" id="JACETU010000001">
    <property type="protein sequence ID" value="KAF7439807.1"/>
    <property type="molecule type" value="Genomic_DNA"/>
</dbReference>
<feature type="region of interest" description="Disordered" evidence="1">
    <location>
        <begin position="466"/>
        <end position="632"/>
    </location>
</feature>
<reference evidence="3" key="1">
    <citation type="submission" date="2019-07" db="EMBL/GenBank/DDBJ databases">
        <authorList>
            <person name="Palmer J.M."/>
        </authorList>
    </citation>
    <scope>NUCLEOTIDE SEQUENCE</scope>
    <source>
        <strain evidence="3">PC9</strain>
    </source>
</reference>
<evidence type="ECO:0000259" key="2">
    <source>
        <dbReference type="PROSITE" id="PS51840"/>
    </source>
</evidence>
<feature type="compositionally biased region" description="Polar residues" evidence="1">
    <location>
        <begin position="210"/>
        <end position="235"/>
    </location>
</feature>
<protein>
    <recommendedName>
        <fullName evidence="2">C2 NT-type domain-containing protein</fullName>
    </recommendedName>
</protein>
<dbReference type="InterPro" id="IPR039931">
    <property type="entry name" value="EEIG1/2-like"/>
</dbReference>